<evidence type="ECO:0000256" key="6">
    <source>
        <dbReference type="ARBA" id="ARBA00023136"/>
    </source>
</evidence>
<proteinExistence type="inferred from homology"/>
<keyword evidence="13" id="KW-1185">Reference proteome</keyword>
<evidence type="ECO:0000256" key="10">
    <source>
        <dbReference type="SAM" id="Phobius"/>
    </source>
</evidence>
<evidence type="ECO:0000256" key="11">
    <source>
        <dbReference type="SAM" id="SignalP"/>
    </source>
</evidence>
<keyword evidence="6 10" id="KW-0472">Membrane</keyword>
<evidence type="ECO:0000256" key="2">
    <source>
        <dbReference type="ARBA" id="ARBA00022692"/>
    </source>
</evidence>
<comment type="function">
    <text evidence="7">Is probably involved in a pathway contributing to genomic integrity.</text>
</comment>
<comment type="subcellular location">
    <subcellularLocation>
        <location evidence="1">Endoplasmic reticulum membrane</location>
        <topology evidence="1">Single-pass type I membrane protein</topology>
    </subcellularLocation>
</comment>
<evidence type="ECO:0000256" key="7">
    <source>
        <dbReference type="ARBA" id="ARBA00037565"/>
    </source>
</evidence>
<comment type="similarity">
    <text evidence="8">Belongs to the IRC22 family.</text>
</comment>
<name>A0AAF0ISL5_9BASI</name>
<keyword evidence="5 10" id="KW-1133">Transmembrane helix</keyword>
<evidence type="ECO:0000256" key="8">
    <source>
        <dbReference type="ARBA" id="ARBA00038311"/>
    </source>
</evidence>
<accession>A0AAF0ISL5</accession>
<feature type="compositionally biased region" description="Basic residues" evidence="9">
    <location>
        <begin position="223"/>
        <end position="232"/>
    </location>
</feature>
<gene>
    <name evidence="12" type="ORF">MOBT1_002494</name>
</gene>
<dbReference type="InterPro" id="IPR005595">
    <property type="entry name" value="TRAP_alpha"/>
</dbReference>
<keyword evidence="2 10" id="KW-0812">Transmembrane</keyword>
<evidence type="ECO:0008006" key="14">
    <source>
        <dbReference type="Google" id="ProtNLM"/>
    </source>
</evidence>
<evidence type="ECO:0000256" key="4">
    <source>
        <dbReference type="ARBA" id="ARBA00022824"/>
    </source>
</evidence>
<feature type="signal peptide" evidence="11">
    <location>
        <begin position="1"/>
        <end position="24"/>
    </location>
</feature>
<dbReference type="AlphaFoldDB" id="A0AAF0ISL5"/>
<organism evidence="12 13">
    <name type="scientific">Malassezia obtusa</name>
    <dbReference type="NCBI Taxonomy" id="76774"/>
    <lineage>
        <taxon>Eukaryota</taxon>
        <taxon>Fungi</taxon>
        <taxon>Dikarya</taxon>
        <taxon>Basidiomycota</taxon>
        <taxon>Ustilaginomycotina</taxon>
        <taxon>Malasseziomycetes</taxon>
        <taxon>Malasseziales</taxon>
        <taxon>Malasseziaceae</taxon>
        <taxon>Malassezia</taxon>
    </lineage>
</organism>
<keyword evidence="3 11" id="KW-0732">Signal</keyword>
<evidence type="ECO:0000256" key="9">
    <source>
        <dbReference type="SAM" id="MobiDB-lite"/>
    </source>
</evidence>
<dbReference type="EMBL" id="CP119938">
    <property type="protein sequence ID" value="WFD03800.1"/>
    <property type="molecule type" value="Genomic_DNA"/>
</dbReference>
<keyword evidence="4" id="KW-0256">Endoplasmic reticulum</keyword>
<sequence length="232" mass="25494">MRCAALVRMLAAAAVAAGTALAAAGDEAPELNVVTTFPNNPFSLVQNGRANRVVLSISNPPGADRALVLEEVSGAFLDPKKQDGQRNRVLRNMTATRIKNVPITNVGGQPLQVPYDFYSEFKPQSLDVEFRVKVLDQGNSRRYNLGVYRGSVLVEEPTQSLFDLQLLSVYAVMALVVAGAAYLVYQQYLAAYFPKAPRKRTQAPRSAQPAATHDEWLPEQNVRARKAVPKRR</sequence>
<protein>
    <recommendedName>
        <fullName evidence="14">Translocon-associated protein subunit alpha</fullName>
    </recommendedName>
</protein>
<dbReference type="GO" id="GO:0005789">
    <property type="term" value="C:endoplasmic reticulum membrane"/>
    <property type="evidence" value="ECO:0007669"/>
    <property type="project" value="UniProtKB-SubCell"/>
</dbReference>
<evidence type="ECO:0000256" key="5">
    <source>
        <dbReference type="ARBA" id="ARBA00022989"/>
    </source>
</evidence>
<dbReference type="Proteomes" id="UP001214603">
    <property type="component" value="Chromosome 5"/>
</dbReference>
<feature type="chain" id="PRO_5042086635" description="Translocon-associated protein subunit alpha" evidence="11">
    <location>
        <begin position="25"/>
        <end position="232"/>
    </location>
</feature>
<reference evidence="12" key="1">
    <citation type="submission" date="2023-03" db="EMBL/GenBank/DDBJ databases">
        <title>Mating type loci evolution in Malassezia.</title>
        <authorList>
            <person name="Coelho M.A."/>
        </authorList>
    </citation>
    <scope>NUCLEOTIDE SEQUENCE</scope>
    <source>
        <strain evidence="12">CBS 7876</strain>
    </source>
</reference>
<feature type="region of interest" description="Disordered" evidence="9">
    <location>
        <begin position="197"/>
        <end position="232"/>
    </location>
</feature>
<dbReference type="PANTHER" id="PTHR12924:SF0">
    <property type="entry name" value="TRANSLOCON-ASSOCIATED PROTEIN SUBUNIT ALPHA"/>
    <property type="match status" value="1"/>
</dbReference>
<dbReference type="Pfam" id="PF03896">
    <property type="entry name" value="TRAP_alpha"/>
    <property type="match status" value="1"/>
</dbReference>
<evidence type="ECO:0000313" key="12">
    <source>
        <dbReference type="EMBL" id="WFD03800.1"/>
    </source>
</evidence>
<feature type="transmembrane region" description="Helical" evidence="10">
    <location>
        <begin position="167"/>
        <end position="185"/>
    </location>
</feature>
<dbReference type="PANTHER" id="PTHR12924">
    <property type="entry name" value="TRANSLOCON-ASSOCIATED PROTEIN, ALPHA SUBUNIT"/>
    <property type="match status" value="1"/>
</dbReference>
<evidence type="ECO:0000256" key="1">
    <source>
        <dbReference type="ARBA" id="ARBA00004115"/>
    </source>
</evidence>
<evidence type="ECO:0000256" key="3">
    <source>
        <dbReference type="ARBA" id="ARBA00022729"/>
    </source>
</evidence>
<evidence type="ECO:0000313" key="13">
    <source>
        <dbReference type="Proteomes" id="UP001214603"/>
    </source>
</evidence>